<evidence type="ECO:0000313" key="2">
    <source>
        <dbReference type="Proteomes" id="UP000198381"/>
    </source>
</evidence>
<proteinExistence type="predicted"/>
<dbReference type="EMBL" id="MUHD01000004">
    <property type="protein sequence ID" value="OXB10872.1"/>
    <property type="molecule type" value="Genomic_DNA"/>
</dbReference>
<sequence>MIKSKIILFSISFLFFLNSCGKCIETHLTDEERIWFKAYEKGQIIVFKSNLGNLDTLLVHEKNEGHGNENCNYYGIGPIQPHIMNITLKRKNCKNESNCNAGISISKNKENEKCFPGFYAFGLYQDGNLKDESSKVTNFKLSTVKTIYNEVYHFEDGLNAKNVTLVFLKSFYWDKKGGLIRYDTNEGEIFELLKITK</sequence>
<keyword evidence="2" id="KW-1185">Reference proteome</keyword>
<evidence type="ECO:0000313" key="1">
    <source>
        <dbReference type="EMBL" id="OXB10872.1"/>
    </source>
</evidence>
<dbReference type="Proteomes" id="UP000198381">
    <property type="component" value="Unassembled WGS sequence"/>
</dbReference>
<evidence type="ECO:0008006" key="3">
    <source>
        <dbReference type="Google" id="ProtNLM"/>
    </source>
</evidence>
<dbReference type="RefSeq" id="WP_089056570.1">
    <property type="nucleotide sequence ID" value="NZ_MUHD01000004.1"/>
</dbReference>
<accession>A0ABX4D0B2</accession>
<organism evidence="1 2">
    <name type="scientific">Flavobacterium plurextorum</name>
    <dbReference type="NCBI Taxonomy" id="1114867"/>
    <lineage>
        <taxon>Bacteria</taxon>
        <taxon>Pseudomonadati</taxon>
        <taxon>Bacteroidota</taxon>
        <taxon>Flavobacteriia</taxon>
        <taxon>Flavobacteriales</taxon>
        <taxon>Flavobacteriaceae</taxon>
        <taxon>Flavobacterium</taxon>
    </lineage>
</organism>
<reference evidence="1 2" key="1">
    <citation type="submission" date="2016-11" db="EMBL/GenBank/DDBJ databases">
        <title>Whole genomes of Flavobacteriaceae.</title>
        <authorList>
            <person name="Stine C."/>
            <person name="Li C."/>
            <person name="Tadesse D."/>
        </authorList>
    </citation>
    <scope>NUCLEOTIDE SEQUENCE [LARGE SCALE GENOMIC DNA]</scope>
    <source>
        <strain evidence="1 2">CCUG 60112</strain>
    </source>
</reference>
<gene>
    <name evidence="1" type="ORF">B0A81_02600</name>
</gene>
<name>A0ABX4D0B2_9FLAO</name>
<protein>
    <recommendedName>
        <fullName evidence="3">META domain-containing protein</fullName>
    </recommendedName>
</protein>
<comment type="caution">
    <text evidence="1">The sequence shown here is derived from an EMBL/GenBank/DDBJ whole genome shotgun (WGS) entry which is preliminary data.</text>
</comment>